<dbReference type="GO" id="GO:0051301">
    <property type="term" value="P:cell division"/>
    <property type="evidence" value="ECO:0007669"/>
    <property type="project" value="UniProtKB-KW"/>
</dbReference>
<accession>A0A7W6E7Q6</accession>
<protein>
    <submittedName>
        <fullName evidence="1">Cell division protein FtsL</fullName>
    </submittedName>
</protein>
<dbReference type="EMBL" id="JACIEI010000010">
    <property type="protein sequence ID" value="MBB3994991.1"/>
    <property type="molecule type" value="Genomic_DNA"/>
</dbReference>
<proteinExistence type="predicted"/>
<keyword evidence="1" id="KW-0132">Cell division</keyword>
<organism evidence="1 2">
    <name type="scientific">Sulfitobacter undariae</name>
    <dbReference type="NCBI Taxonomy" id="1563671"/>
    <lineage>
        <taxon>Bacteria</taxon>
        <taxon>Pseudomonadati</taxon>
        <taxon>Pseudomonadota</taxon>
        <taxon>Alphaproteobacteria</taxon>
        <taxon>Rhodobacterales</taxon>
        <taxon>Roseobacteraceae</taxon>
        <taxon>Sulfitobacter</taxon>
    </lineage>
</organism>
<evidence type="ECO:0000313" key="1">
    <source>
        <dbReference type="EMBL" id="MBB3994991.1"/>
    </source>
</evidence>
<comment type="caution">
    <text evidence="1">The sequence shown here is derived from an EMBL/GenBank/DDBJ whole genome shotgun (WGS) entry which is preliminary data.</text>
</comment>
<evidence type="ECO:0000313" key="2">
    <source>
        <dbReference type="Proteomes" id="UP000530268"/>
    </source>
</evidence>
<keyword evidence="2" id="KW-1185">Reference proteome</keyword>
<gene>
    <name evidence="1" type="ORF">GGR95_002641</name>
</gene>
<name>A0A7W6E7Q6_9RHOB</name>
<dbReference type="RefSeq" id="WP_184566513.1">
    <property type="nucleotide sequence ID" value="NZ_JACIEI010000010.1"/>
</dbReference>
<sequence>MEISTIVLSAIVSIIVAYATAKASSYSKDVVGERKEWRNKMRELTVEVFQMVRSEETQSQRFNDIVAEFRLRLNPDSCDDNQILETLEMCMRAPDCMLGKKLLAQVARLLKHDWERSKSETRLLGFFKPNEKEIRRLRSSDYLDL</sequence>
<keyword evidence="1" id="KW-0131">Cell cycle</keyword>
<reference evidence="1 2" key="1">
    <citation type="submission" date="2020-08" db="EMBL/GenBank/DDBJ databases">
        <title>Genomic Encyclopedia of Type Strains, Phase IV (KMG-IV): sequencing the most valuable type-strain genomes for metagenomic binning, comparative biology and taxonomic classification.</title>
        <authorList>
            <person name="Goeker M."/>
        </authorList>
    </citation>
    <scope>NUCLEOTIDE SEQUENCE [LARGE SCALE GENOMIC DNA]</scope>
    <source>
        <strain evidence="1 2">DSM 102234</strain>
    </source>
</reference>
<dbReference type="Proteomes" id="UP000530268">
    <property type="component" value="Unassembled WGS sequence"/>
</dbReference>
<dbReference type="AlphaFoldDB" id="A0A7W6E7Q6"/>